<protein>
    <submittedName>
        <fullName evidence="2">Uncharacterized protein</fullName>
    </submittedName>
</protein>
<keyword evidence="1" id="KW-1133">Transmembrane helix</keyword>
<dbReference type="OrthoDB" id="1272129at2"/>
<evidence type="ECO:0000256" key="1">
    <source>
        <dbReference type="SAM" id="Phobius"/>
    </source>
</evidence>
<name>A0A1M7ZXZ8_9FLAO</name>
<dbReference type="AlphaFoldDB" id="A0A1M7ZXZ8"/>
<keyword evidence="1" id="KW-0472">Membrane</keyword>
<dbReference type="RefSeq" id="WP_143165271.1">
    <property type="nucleotide sequence ID" value="NZ_FRYK01000003.1"/>
</dbReference>
<proteinExistence type="predicted"/>
<evidence type="ECO:0000313" key="3">
    <source>
        <dbReference type="Proteomes" id="UP000184611"/>
    </source>
</evidence>
<organism evidence="2 3">
    <name type="scientific">Flavobacterium cucumis</name>
    <dbReference type="NCBI Taxonomy" id="416016"/>
    <lineage>
        <taxon>Bacteria</taxon>
        <taxon>Pseudomonadati</taxon>
        <taxon>Bacteroidota</taxon>
        <taxon>Flavobacteriia</taxon>
        <taxon>Flavobacteriales</taxon>
        <taxon>Flavobacteriaceae</taxon>
        <taxon>Flavobacterium</taxon>
    </lineage>
</organism>
<reference evidence="3" key="1">
    <citation type="submission" date="2016-12" db="EMBL/GenBank/DDBJ databases">
        <authorList>
            <person name="Varghese N."/>
            <person name="Submissions S."/>
        </authorList>
    </citation>
    <scope>NUCLEOTIDE SEQUENCE [LARGE SCALE GENOMIC DNA]</scope>
    <source>
        <strain evidence="3">DSM 18830</strain>
    </source>
</reference>
<evidence type="ECO:0000313" key="2">
    <source>
        <dbReference type="EMBL" id="SHO73742.1"/>
    </source>
</evidence>
<dbReference type="EMBL" id="FRYK01000003">
    <property type="protein sequence ID" value="SHO73742.1"/>
    <property type="molecule type" value="Genomic_DNA"/>
</dbReference>
<accession>A0A1M7ZXZ8</accession>
<sequence>MNINLIIILSFMLSFLIFGNYGIHLYFKNKRKLLFKKIGHQKFLEIKNIETEIYAAGKLSSSFQLFTCDVILFDEKLLIILRKKIFNMQQSIIQIAKNEYTEKLDGVSKVYLLEKYETSERKIKIKATQHLIVKAHFEINLNFKDNFNELKTVSEFINEKLK</sequence>
<feature type="transmembrane region" description="Helical" evidence="1">
    <location>
        <begin position="6"/>
        <end position="27"/>
    </location>
</feature>
<dbReference type="STRING" id="416016.SAMN05443547_2114"/>
<dbReference type="Proteomes" id="UP000184611">
    <property type="component" value="Unassembled WGS sequence"/>
</dbReference>
<gene>
    <name evidence="2" type="ORF">SAMN05443547_2114</name>
</gene>
<keyword evidence="1" id="KW-0812">Transmembrane</keyword>
<keyword evidence="3" id="KW-1185">Reference proteome</keyword>